<accession>A0A6A5AR18</accession>
<protein>
    <recommendedName>
        <fullName evidence="2">PI3K/PI4K catalytic domain-containing protein</fullName>
    </recommendedName>
</protein>
<dbReference type="EMBL" id="VJMI01008023">
    <property type="protein sequence ID" value="KAF0762371.1"/>
    <property type="molecule type" value="Genomic_DNA"/>
</dbReference>
<dbReference type="PROSITE" id="PS50290">
    <property type="entry name" value="PI3_4_KINASE_3"/>
    <property type="match status" value="1"/>
</dbReference>
<dbReference type="AlphaFoldDB" id="A0A6A5AR18"/>
<dbReference type="Proteomes" id="UP000469452">
    <property type="component" value="Unassembled WGS sequence"/>
</dbReference>
<evidence type="ECO:0000256" key="1">
    <source>
        <dbReference type="SAM" id="SignalP"/>
    </source>
</evidence>
<dbReference type="SUPFAM" id="SSF56112">
    <property type="entry name" value="Protein kinase-like (PK-like)"/>
    <property type="match status" value="1"/>
</dbReference>
<dbReference type="InterPro" id="IPR011009">
    <property type="entry name" value="Kinase-like_dom_sf"/>
</dbReference>
<proteinExistence type="predicted"/>
<dbReference type="InterPro" id="IPR000403">
    <property type="entry name" value="PI3/4_kinase_cat_dom"/>
</dbReference>
<feature type="domain" description="PI3K/PI4K catalytic" evidence="2">
    <location>
        <begin position="1"/>
        <end position="75"/>
    </location>
</feature>
<gene>
    <name evidence="3" type="ORF">AaE_003311</name>
</gene>
<reference evidence="3 4" key="1">
    <citation type="submission" date="2019-06" db="EMBL/GenBank/DDBJ databases">
        <title>Genomics analysis of Aphanomyces spp. identifies a new class of oomycete effector associated with host adaptation.</title>
        <authorList>
            <person name="Gaulin E."/>
        </authorList>
    </citation>
    <scope>NUCLEOTIDE SEQUENCE [LARGE SCALE GENOMIC DNA]</scope>
    <source>
        <strain evidence="3 4">E</strain>
    </source>
</reference>
<comment type="caution">
    <text evidence="3">The sequence shown here is derived from an EMBL/GenBank/DDBJ whole genome shotgun (WGS) entry which is preliminary data.</text>
</comment>
<evidence type="ECO:0000313" key="3">
    <source>
        <dbReference type="EMBL" id="KAF0762371.1"/>
    </source>
</evidence>
<sequence>MDRFGRTAGEAFNVVRGHMHLLVSLFLLMIPADMPELQRAQDINYVVASLYPKMTPPDAFSLFGELINKCLHDKWKSVDDVLHAWKHS</sequence>
<name>A0A6A5AR18_APHAT</name>
<evidence type="ECO:0000313" key="4">
    <source>
        <dbReference type="Proteomes" id="UP000469452"/>
    </source>
</evidence>
<dbReference type="Gene3D" id="1.10.1070.11">
    <property type="entry name" value="Phosphatidylinositol 3-/4-kinase, catalytic domain"/>
    <property type="match status" value="1"/>
</dbReference>
<dbReference type="InterPro" id="IPR036940">
    <property type="entry name" value="PI3/4_kinase_cat_sf"/>
</dbReference>
<evidence type="ECO:0000259" key="2">
    <source>
        <dbReference type="PROSITE" id="PS50290"/>
    </source>
</evidence>
<feature type="signal peptide" evidence="1">
    <location>
        <begin position="1"/>
        <end position="40"/>
    </location>
</feature>
<organism evidence="3 4">
    <name type="scientific">Aphanomyces astaci</name>
    <name type="common">Crayfish plague agent</name>
    <dbReference type="NCBI Taxonomy" id="112090"/>
    <lineage>
        <taxon>Eukaryota</taxon>
        <taxon>Sar</taxon>
        <taxon>Stramenopiles</taxon>
        <taxon>Oomycota</taxon>
        <taxon>Saprolegniomycetes</taxon>
        <taxon>Saprolegniales</taxon>
        <taxon>Verrucalvaceae</taxon>
        <taxon>Aphanomyces</taxon>
    </lineage>
</organism>
<feature type="chain" id="PRO_5025355967" description="PI3K/PI4K catalytic domain-containing protein" evidence="1">
    <location>
        <begin position="41"/>
        <end position="88"/>
    </location>
</feature>
<feature type="non-terminal residue" evidence="3">
    <location>
        <position position="88"/>
    </location>
</feature>
<keyword evidence="1" id="KW-0732">Signal</keyword>